<evidence type="ECO:0000259" key="9">
    <source>
        <dbReference type="Pfam" id="PF07291"/>
    </source>
</evidence>
<feature type="transmembrane region" description="Helical" evidence="8">
    <location>
        <begin position="44"/>
        <end position="64"/>
    </location>
</feature>
<dbReference type="Proteomes" id="UP000586305">
    <property type="component" value="Unassembled WGS sequence"/>
</dbReference>
<reference evidence="10 11" key="1">
    <citation type="submission" date="2020-04" db="EMBL/GenBank/DDBJ databases">
        <title>Pseudoalteromonas caenipelagi sp. nov., isolated from a tidal flat.</title>
        <authorList>
            <person name="Park S."/>
            <person name="Yoon J.-H."/>
        </authorList>
    </citation>
    <scope>NUCLEOTIDE SEQUENCE [LARGE SCALE GENOMIC DNA]</scope>
    <source>
        <strain evidence="10 11">JBTF-M23</strain>
    </source>
</reference>
<keyword evidence="7 8" id="KW-0472">Membrane</keyword>
<gene>
    <name evidence="10" type="ORF">HG263_18400</name>
</gene>
<evidence type="ECO:0000256" key="3">
    <source>
        <dbReference type="ARBA" id="ARBA00004856"/>
    </source>
</evidence>
<comment type="subcellular location">
    <subcellularLocation>
        <location evidence="2">Membrane</location>
        <topology evidence="2">Multi-pass membrane protein</topology>
    </subcellularLocation>
</comment>
<dbReference type="RefSeq" id="WP_171627548.1">
    <property type="nucleotide sequence ID" value="NZ_JABBPG010000010.1"/>
</dbReference>
<evidence type="ECO:0000313" key="10">
    <source>
        <dbReference type="EMBL" id="NOU52487.1"/>
    </source>
</evidence>
<dbReference type="GO" id="GO:0030416">
    <property type="term" value="P:methylamine metabolic process"/>
    <property type="evidence" value="ECO:0007669"/>
    <property type="project" value="InterPro"/>
</dbReference>
<evidence type="ECO:0000256" key="2">
    <source>
        <dbReference type="ARBA" id="ARBA00004141"/>
    </source>
</evidence>
<comment type="pathway">
    <text evidence="3">One-carbon metabolism; methylamine degradation.</text>
</comment>
<dbReference type="InterPro" id="IPR009908">
    <property type="entry name" value="Methylamine_util_MauE"/>
</dbReference>
<feature type="transmembrane region" description="Helical" evidence="8">
    <location>
        <begin position="71"/>
        <end position="92"/>
    </location>
</feature>
<keyword evidence="5 8" id="KW-0812">Transmembrane</keyword>
<dbReference type="Pfam" id="PF07291">
    <property type="entry name" value="MauE"/>
    <property type="match status" value="1"/>
</dbReference>
<feature type="domain" description="Methylamine utilisation protein MauE" evidence="9">
    <location>
        <begin position="1"/>
        <end position="127"/>
    </location>
</feature>
<keyword evidence="11" id="KW-1185">Reference proteome</keyword>
<dbReference type="AlphaFoldDB" id="A0A849VLL6"/>
<comment type="caution">
    <text evidence="10">The sequence shown here is derived from an EMBL/GenBank/DDBJ whole genome shotgun (WGS) entry which is preliminary data.</text>
</comment>
<evidence type="ECO:0000256" key="8">
    <source>
        <dbReference type="SAM" id="Phobius"/>
    </source>
</evidence>
<dbReference type="GO" id="GO:0016020">
    <property type="term" value="C:membrane"/>
    <property type="evidence" value="ECO:0007669"/>
    <property type="project" value="UniProtKB-SubCell"/>
</dbReference>
<keyword evidence="6 8" id="KW-1133">Transmembrane helix</keyword>
<protein>
    <recommendedName>
        <fullName evidence="4">Methylamine utilization protein MauE</fullName>
    </recommendedName>
</protein>
<proteinExistence type="predicted"/>
<name>A0A849VLL6_9GAMM</name>
<organism evidence="10 11">
    <name type="scientific">Pseudoalteromonas caenipelagi</name>
    <dbReference type="NCBI Taxonomy" id="2726988"/>
    <lineage>
        <taxon>Bacteria</taxon>
        <taxon>Pseudomonadati</taxon>
        <taxon>Pseudomonadota</taxon>
        <taxon>Gammaproteobacteria</taxon>
        <taxon>Alteromonadales</taxon>
        <taxon>Pseudoalteromonadaceae</taxon>
        <taxon>Pseudoalteromonas</taxon>
    </lineage>
</organism>
<comment type="function">
    <text evidence="1">May be specifically involved in the processing, transport, and/or maturation of the MADH beta-subunit.</text>
</comment>
<feature type="transmembrane region" description="Helical" evidence="8">
    <location>
        <begin position="135"/>
        <end position="153"/>
    </location>
</feature>
<evidence type="ECO:0000256" key="1">
    <source>
        <dbReference type="ARBA" id="ARBA00003475"/>
    </source>
</evidence>
<dbReference type="UniPathway" id="UPA00895"/>
<evidence type="ECO:0000256" key="4">
    <source>
        <dbReference type="ARBA" id="ARBA00019078"/>
    </source>
</evidence>
<dbReference type="EMBL" id="JABBPG010000010">
    <property type="protein sequence ID" value="NOU52487.1"/>
    <property type="molecule type" value="Genomic_DNA"/>
</dbReference>
<sequence length="169" mass="19012">MEQFSTFCLMVIAVTFFVAALKKTQNFSTFYATLELSFKVPLPLSKPLAAIIIFIELGLSLLLLASGDALWLRIFTVIITFIFMLAPLYALISGKEIQCSCFGEETTLGAYELIRNLTLFTLSTYAYLIEPKNTSITNLLIIILLATATFLLIKNTKEIHYFIKESKND</sequence>
<accession>A0A849VLL6</accession>
<evidence type="ECO:0000256" key="6">
    <source>
        <dbReference type="ARBA" id="ARBA00022989"/>
    </source>
</evidence>
<evidence type="ECO:0000256" key="7">
    <source>
        <dbReference type="ARBA" id="ARBA00023136"/>
    </source>
</evidence>
<evidence type="ECO:0000256" key="5">
    <source>
        <dbReference type="ARBA" id="ARBA00022692"/>
    </source>
</evidence>
<evidence type="ECO:0000313" key="11">
    <source>
        <dbReference type="Proteomes" id="UP000586305"/>
    </source>
</evidence>